<sequence length="284" mass="31338">MARNAEKAQSMLNRFLAGKEADKRGPKERRPYLATECSDLNEADKWRQQILREVGKKVMEIQNAGLGEHRIRDLNDEINKLIREKGHWERRIVALGGPDYAKTAPKITDSAGNAIEGASGKGPGYRYFGAAKNLPGVKELFEKEAPKVVRRTRFQMHKLITPDYYGFRDEEDGVLLKVEAEADKVIAARRLQEWEEKEAERDAALAGLGGAAAGVGGGARRGGGGAGAGEADDGPQFVAYVPLPDQAAIEQRVLEKKKQDLLAKYTSDSLQQQQQEARSLLNKK</sequence>
<evidence type="ECO:0000313" key="5">
    <source>
        <dbReference type="EMBL" id="GBF95063.1"/>
    </source>
</evidence>
<evidence type="ECO:0000256" key="1">
    <source>
        <dbReference type="ARBA" id="ARBA00004123"/>
    </source>
</evidence>
<feature type="compositionally biased region" description="Gly residues" evidence="4">
    <location>
        <begin position="214"/>
        <end position="228"/>
    </location>
</feature>
<dbReference type="PANTHER" id="PTHR13021">
    <property type="entry name" value="PRE-MRNA-SPLICING FACTOR ISY1"/>
    <property type="match status" value="1"/>
</dbReference>
<evidence type="ECO:0000256" key="2">
    <source>
        <dbReference type="ARBA" id="ARBA00007002"/>
    </source>
</evidence>
<reference evidence="5 6" key="1">
    <citation type="journal article" date="2018" name="Sci. Rep.">
        <title>Raphidocelis subcapitata (=Pseudokirchneriella subcapitata) provides an insight into genome evolution and environmental adaptations in the Sphaeropleales.</title>
        <authorList>
            <person name="Suzuki S."/>
            <person name="Yamaguchi H."/>
            <person name="Nakajima N."/>
            <person name="Kawachi M."/>
        </authorList>
    </citation>
    <scope>NUCLEOTIDE SEQUENCE [LARGE SCALE GENOMIC DNA]</scope>
    <source>
        <strain evidence="5 6">NIES-35</strain>
    </source>
</reference>
<evidence type="ECO:0000313" key="6">
    <source>
        <dbReference type="Proteomes" id="UP000247498"/>
    </source>
</evidence>
<evidence type="ECO:0000256" key="4">
    <source>
        <dbReference type="SAM" id="MobiDB-lite"/>
    </source>
</evidence>
<comment type="caution">
    <text evidence="5">The sequence shown here is derived from an EMBL/GenBank/DDBJ whole genome shotgun (WGS) entry which is preliminary data.</text>
</comment>
<dbReference type="Gene3D" id="1.10.287.660">
    <property type="entry name" value="Helix hairpin bin"/>
    <property type="match status" value="1"/>
</dbReference>
<dbReference type="EMBL" id="BDRX01000059">
    <property type="protein sequence ID" value="GBF95063.1"/>
    <property type="molecule type" value="Genomic_DNA"/>
</dbReference>
<comment type="similarity">
    <text evidence="2">Belongs to the ISY1 family.</text>
</comment>
<protein>
    <submittedName>
        <fullName evidence="5">Pre-mRNA-splicing factor</fullName>
    </submittedName>
</protein>
<dbReference type="InterPro" id="IPR029012">
    <property type="entry name" value="Helix_hairpin_bin_sf"/>
</dbReference>
<gene>
    <name evidence="5" type="ORF">Rsub_07564</name>
</gene>
<dbReference type="InParanoid" id="A0A2V0PAY8"/>
<dbReference type="Pfam" id="PF06246">
    <property type="entry name" value="Isy1"/>
    <property type="match status" value="1"/>
</dbReference>
<dbReference type="AlphaFoldDB" id="A0A2V0PAY8"/>
<dbReference type="STRING" id="307507.A0A2V0PAY8"/>
<name>A0A2V0PAY8_9CHLO</name>
<feature type="compositionally biased region" description="Basic and acidic residues" evidence="4">
    <location>
        <begin position="17"/>
        <end position="30"/>
    </location>
</feature>
<evidence type="ECO:0000256" key="3">
    <source>
        <dbReference type="ARBA" id="ARBA00023242"/>
    </source>
</evidence>
<dbReference type="GO" id="GO:0005634">
    <property type="term" value="C:nucleus"/>
    <property type="evidence" value="ECO:0007669"/>
    <property type="project" value="UniProtKB-SubCell"/>
</dbReference>
<keyword evidence="6" id="KW-1185">Reference proteome</keyword>
<dbReference type="SUPFAM" id="SSF140102">
    <property type="entry name" value="ISY1 domain-like"/>
    <property type="match status" value="1"/>
</dbReference>
<dbReference type="InterPro" id="IPR037200">
    <property type="entry name" value="Isy1_sf"/>
</dbReference>
<dbReference type="Proteomes" id="UP000247498">
    <property type="component" value="Unassembled WGS sequence"/>
</dbReference>
<accession>A0A2V0PAY8</accession>
<feature type="region of interest" description="Disordered" evidence="4">
    <location>
        <begin position="214"/>
        <end position="237"/>
    </location>
</feature>
<organism evidence="5 6">
    <name type="scientific">Raphidocelis subcapitata</name>
    <dbReference type="NCBI Taxonomy" id="307507"/>
    <lineage>
        <taxon>Eukaryota</taxon>
        <taxon>Viridiplantae</taxon>
        <taxon>Chlorophyta</taxon>
        <taxon>core chlorophytes</taxon>
        <taxon>Chlorophyceae</taxon>
        <taxon>CS clade</taxon>
        <taxon>Sphaeropleales</taxon>
        <taxon>Selenastraceae</taxon>
        <taxon>Raphidocelis</taxon>
    </lineage>
</organism>
<dbReference type="GO" id="GO:0000350">
    <property type="term" value="P:generation of catalytic spliceosome for second transesterification step"/>
    <property type="evidence" value="ECO:0007669"/>
    <property type="project" value="InterPro"/>
</dbReference>
<dbReference type="OrthoDB" id="1739576at2759"/>
<dbReference type="FunCoup" id="A0A2V0PAY8">
    <property type="interactions" value="2163"/>
</dbReference>
<keyword evidence="3" id="KW-0539">Nucleus</keyword>
<proteinExistence type="inferred from homology"/>
<dbReference type="FunFam" id="1.10.287.660:FF:000001">
    <property type="entry name" value="pre-mRNA-splicing factor ISY1 homolog"/>
    <property type="match status" value="1"/>
</dbReference>
<comment type="subcellular location">
    <subcellularLocation>
        <location evidence="1">Nucleus</location>
    </subcellularLocation>
</comment>
<feature type="region of interest" description="Disordered" evidence="4">
    <location>
        <begin position="1"/>
        <end position="30"/>
    </location>
</feature>
<dbReference type="InterPro" id="IPR009360">
    <property type="entry name" value="Isy1"/>
</dbReference>